<dbReference type="Gene3D" id="3.90.1590.10">
    <property type="entry name" value="glutathione-dependent formaldehyde- activating enzyme (gfa)"/>
    <property type="match status" value="1"/>
</dbReference>
<sequence>MLTGQCHCGAIHYEMPSEVLHHALCHCTDCRRHAGAPVVAWAMIPAEQLRITSGQPATYNSSEHGRRLFCAACGTSLFYINEANLPGMVDIQTATLDTPDALPPPTAHIQAAERISWMQHAHTLPAFDRYPG</sequence>
<evidence type="ECO:0000313" key="7">
    <source>
        <dbReference type="Proteomes" id="UP000626026"/>
    </source>
</evidence>
<dbReference type="Proteomes" id="UP000626026">
    <property type="component" value="Unassembled WGS sequence"/>
</dbReference>
<evidence type="ECO:0000256" key="1">
    <source>
        <dbReference type="ARBA" id="ARBA00005495"/>
    </source>
</evidence>
<proteinExistence type="inferred from homology"/>
<gene>
    <name evidence="6" type="ORF">IBL26_17900</name>
</gene>
<name>A0ABR7RQQ0_9PROT</name>
<comment type="similarity">
    <text evidence="1">Belongs to the Gfa family.</text>
</comment>
<reference evidence="6 7" key="1">
    <citation type="journal article" date="2013" name="Int. J. Syst. Evol. Microbiol.">
        <title>Roseomonas aerophila sp. nov., isolated from air.</title>
        <authorList>
            <person name="Kim S.J."/>
            <person name="Weon H.Y."/>
            <person name="Ahn J.H."/>
            <person name="Hong S.B."/>
            <person name="Seok S.J."/>
            <person name="Whang K.S."/>
            <person name="Kwon S.W."/>
        </authorList>
    </citation>
    <scope>NUCLEOTIDE SEQUENCE [LARGE SCALE GENOMIC DNA]</scope>
    <source>
        <strain evidence="6 7">NBRC 108923</strain>
    </source>
</reference>
<keyword evidence="4" id="KW-0456">Lyase</keyword>
<protein>
    <submittedName>
        <fullName evidence="6">GFA family protein</fullName>
    </submittedName>
</protein>
<dbReference type="SUPFAM" id="SSF51316">
    <property type="entry name" value="Mss4-like"/>
    <property type="match status" value="1"/>
</dbReference>
<dbReference type="InterPro" id="IPR011057">
    <property type="entry name" value="Mss4-like_sf"/>
</dbReference>
<comment type="caution">
    <text evidence="6">The sequence shown here is derived from an EMBL/GenBank/DDBJ whole genome shotgun (WGS) entry which is preliminary data.</text>
</comment>
<dbReference type="EMBL" id="JACTVA010000037">
    <property type="protein sequence ID" value="MBC9208728.1"/>
    <property type="molecule type" value="Genomic_DNA"/>
</dbReference>
<accession>A0ABR7RQQ0</accession>
<dbReference type="RefSeq" id="WP_187785878.1">
    <property type="nucleotide sequence ID" value="NZ_JACTVA010000037.1"/>
</dbReference>
<evidence type="ECO:0000259" key="5">
    <source>
        <dbReference type="PROSITE" id="PS51891"/>
    </source>
</evidence>
<keyword evidence="7" id="KW-1185">Reference proteome</keyword>
<evidence type="ECO:0000256" key="2">
    <source>
        <dbReference type="ARBA" id="ARBA00022723"/>
    </source>
</evidence>
<evidence type="ECO:0000256" key="4">
    <source>
        <dbReference type="ARBA" id="ARBA00023239"/>
    </source>
</evidence>
<organism evidence="6 7">
    <name type="scientific">Teichococcus aerophilus</name>
    <dbReference type="NCBI Taxonomy" id="1224513"/>
    <lineage>
        <taxon>Bacteria</taxon>
        <taxon>Pseudomonadati</taxon>
        <taxon>Pseudomonadota</taxon>
        <taxon>Alphaproteobacteria</taxon>
        <taxon>Acetobacterales</taxon>
        <taxon>Roseomonadaceae</taxon>
        <taxon>Roseomonas</taxon>
    </lineage>
</organism>
<keyword evidence="3" id="KW-0862">Zinc</keyword>
<evidence type="ECO:0000313" key="6">
    <source>
        <dbReference type="EMBL" id="MBC9208728.1"/>
    </source>
</evidence>
<dbReference type="PROSITE" id="PS51891">
    <property type="entry name" value="CENP_V_GFA"/>
    <property type="match status" value="1"/>
</dbReference>
<dbReference type="PANTHER" id="PTHR33337">
    <property type="entry name" value="GFA DOMAIN-CONTAINING PROTEIN"/>
    <property type="match status" value="1"/>
</dbReference>
<evidence type="ECO:0000256" key="3">
    <source>
        <dbReference type="ARBA" id="ARBA00022833"/>
    </source>
</evidence>
<dbReference type="Pfam" id="PF04828">
    <property type="entry name" value="GFA"/>
    <property type="match status" value="1"/>
</dbReference>
<keyword evidence="2" id="KW-0479">Metal-binding</keyword>
<dbReference type="InterPro" id="IPR006913">
    <property type="entry name" value="CENP-V/GFA"/>
</dbReference>
<dbReference type="PANTHER" id="PTHR33337:SF40">
    <property type="entry name" value="CENP-V_GFA DOMAIN-CONTAINING PROTEIN-RELATED"/>
    <property type="match status" value="1"/>
</dbReference>
<feature type="domain" description="CENP-V/GFA" evidence="5">
    <location>
        <begin position="2"/>
        <end position="118"/>
    </location>
</feature>